<keyword evidence="4" id="KW-1003">Cell membrane</keyword>
<gene>
    <name evidence="12" type="ORF">FBT96_15620</name>
</gene>
<dbReference type="Gene3D" id="3.30.1150.10">
    <property type="match status" value="1"/>
</dbReference>
<dbReference type="NCBIfam" id="TIGR01352">
    <property type="entry name" value="tonB_Cterm"/>
    <property type="match status" value="1"/>
</dbReference>
<dbReference type="GO" id="GO:0031992">
    <property type="term" value="F:energy transducer activity"/>
    <property type="evidence" value="ECO:0007669"/>
    <property type="project" value="TreeGrafter"/>
</dbReference>
<keyword evidence="9" id="KW-0472">Membrane</keyword>
<reference evidence="12 13" key="1">
    <citation type="submission" date="2019-04" db="EMBL/GenBank/DDBJ databases">
        <title>Draft Whole-Genome sequence of the purple photosynthetic bacterium Rhodobacter capsulatus SP108 with an indigenous class A beta-lactamase.</title>
        <authorList>
            <person name="Robertson S."/>
            <person name="Meyer T.E."/>
            <person name="Kyndt J.A."/>
        </authorList>
    </citation>
    <scope>NUCLEOTIDE SEQUENCE [LARGE SCALE GENOMIC DNA]</scope>
    <source>
        <strain evidence="12 13">SP108</strain>
    </source>
</reference>
<evidence type="ECO:0000256" key="6">
    <source>
        <dbReference type="ARBA" id="ARBA00022692"/>
    </source>
</evidence>
<dbReference type="InterPro" id="IPR051045">
    <property type="entry name" value="TonB-dependent_transducer"/>
</dbReference>
<feature type="compositionally biased region" description="Basic and acidic residues" evidence="10">
    <location>
        <begin position="111"/>
        <end position="149"/>
    </location>
</feature>
<comment type="caution">
    <text evidence="12">The sequence shown here is derived from an EMBL/GenBank/DDBJ whole genome shotgun (WGS) entry which is preliminary data.</text>
</comment>
<evidence type="ECO:0000256" key="8">
    <source>
        <dbReference type="ARBA" id="ARBA00022989"/>
    </source>
</evidence>
<evidence type="ECO:0000256" key="7">
    <source>
        <dbReference type="ARBA" id="ARBA00022927"/>
    </source>
</evidence>
<evidence type="ECO:0000256" key="9">
    <source>
        <dbReference type="ARBA" id="ARBA00023136"/>
    </source>
</evidence>
<feature type="domain" description="TonB C-terminal" evidence="11">
    <location>
        <begin position="184"/>
        <end position="272"/>
    </location>
</feature>
<comment type="similarity">
    <text evidence="2">Belongs to the TonB family.</text>
</comment>
<sequence length="272" mass="27686">MSLALADPPEAPGRALLWGLALSVALHAVAVSVLSQTEAAPAALVAAGAGGEDLDSLDAIAATFVDLAPQITLPEPEMTLPLTAPVIDIPEVRLPDPVLLPPEPPKITPPKRAEDKPKPPPPKPKPEPRPRVEKPKQAKPAPERSESRAASRAAGSGAGAQAGTGGADAQATVSAGTTKSLLSKWGATIRTRIERRKSYPAAAGRAAGSVGLALRVTRDGTLLSAAVNRSSGHPALDAAALAAVQKAGRFPAAPAELAKPSYAFSVAVKFSR</sequence>
<accession>A0A4V5PTA4</accession>
<dbReference type="OrthoDB" id="7722272at2"/>
<keyword evidence="6" id="KW-0812">Transmembrane</keyword>
<evidence type="ECO:0000256" key="2">
    <source>
        <dbReference type="ARBA" id="ARBA00006555"/>
    </source>
</evidence>
<evidence type="ECO:0000256" key="1">
    <source>
        <dbReference type="ARBA" id="ARBA00004383"/>
    </source>
</evidence>
<dbReference type="AlphaFoldDB" id="A0A4V5PTA4"/>
<evidence type="ECO:0000313" key="13">
    <source>
        <dbReference type="Proteomes" id="UP000310597"/>
    </source>
</evidence>
<keyword evidence="8" id="KW-1133">Transmembrane helix</keyword>
<keyword evidence="5" id="KW-0997">Cell inner membrane</keyword>
<dbReference type="GO" id="GO:0098797">
    <property type="term" value="C:plasma membrane protein complex"/>
    <property type="evidence" value="ECO:0007669"/>
    <property type="project" value="TreeGrafter"/>
</dbReference>
<name>A0A4V5PTA4_RHOCA</name>
<dbReference type="GO" id="GO:0055085">
    <property type="term" value="P:transmembrane transport"/>
    <property type="evidence" value="ECO:0007669"/>
    <property type="project" value="InterPro"/>
</dbReference>
<protein>
    <submittedName>
        <fullName evidence="12">TonB family protein</fullName>
    </submittedName>
</protein>
<dbReference type="InterPro" id="IPR006260">
    <property type="entry name" value="TonB/TolA_C"/>
</dbReference>
<dbReference type="Proteomes" id="UP000310597">
    <property type="component" value="Unassembled WGS sequence"/>
</dbReference>
<comment type="subcellular location">
    <subcellularLocation>
        <location evidence="1">Cell inner membrane</location>
        <topology evidence="1">Single-pass membrane protein</topology>
        <orientation evidence="1">Periplasmic side</orientation>
    </subcellularLocation>
</comment>
<dbReference type="InterPro" id="IPR037682">
    <property type="entry name" value="TonB_C"/>
</dbReference>
<dbReference type="PANTHER" id="PTHR33446:SF2">
    <property type="entry name" value="PROTEIN TONB"/>
    <property type="match status" value="1"/>
</dbReference>
<feature type="compositionally biased region" description="Pro residues" evidence="10">
    <location>
        <begin position="98"/>
        <end position="108"/>
    </location>
</feature>
<organism evidence="12 13">
    <name type="scientific">Rhodobacter capsulatus</name>
    <name type="common">Rhodopseudomonas capsulata</name>
    <dbReference type="NCBI Taxonomy" id="1061"/>
    <lineage>
        <taxon>Bacteria</taxon>
        <taxon>Pseudomonadati</taxon>
        <taxon>Pseudomonadota</taxon>
        <taxon>Alphaproteobacteria</taxon>
        <taxon>Rhodobacterales</taxon>
        <taxon>Rhodobacter group</taxon>
        <taxon>Rhodobacter</taxon>
    </lineage>
</organism>
<keyword evidence="7" id="KW-0653">Protein transport</keyword>
<proteinExistence type="inferred from homology"/>
<evidence type="ECO:0000256" key="3">
    <source>
        <dbReference type="ARBA" id="ARBA00022448"/>
    </source>
</evidence>
<feature type="region of interest" description="Disordered" evidence="10">
    <location>
        <begin position="95"/>
        <end position="171"/>
    </location>
</feature>
<feature type="compositionally biased region" description="Gly residues" evidence="10">
    <location>
        <begin position="156"/>
        <end position="166"/>
    </location>
</feature>
<keyword evidence="3" id="KW-0813">Transport</keyword>
<evidence type="ECO:0000256" key="5">
    <source>
        <dbReference type="ARBA" id="ARBA00022519"/>
    </source>
</evidence>
<evidence type="ECO:0000313" key="12">
    <source>
        <dbReference type="EMBL" id="TKD15741.1"/>
    </source>
</evidence>
<dbReference type="SUPFAM" id="SSF74653">
    <property type="entry name" value="TolA/TonB C-terminal domain"/>
    <property type="match status" value="1"/>
</dbReference>
<dbReference type="RefSeq" id="WP_136908226.1">
    <property type="nucleotide sequence ID" value="NZ_SWJZ01000072.1"/>
</dbReference>
<evidence type="ECO:0000259" key="11">
    <source>
        <dbReference type="PROSITE" id="PS52015"/>
    </source>
</evidence>
<evidence type="ECO:0000256" key="4">
    <source>
        <dbReference type="ARBA" id="ARBA00022475"/>
    </source>
</evidence>
<dbReference type="EMBL" id="SWJZ01000072">
    <property type="protein sequence ID" value="TKD15741.1"/>
    <property type="molecule type" value="Genomic_DNA"/>
</dbReference>
<dbReference type="PANTHER" id="PTHR33446">
    <property type="entry name" value="PROTEIN TONB-RELATED"/>
    <property type="match status" value="1"/>
</dbReference>
<dbReference type="GO" id="GO:0015031">
    <property type="term" value="P:protein transport"/>
    <property type="evidence" value="ECO:0007669"/>
    <property type="project" value="UniProtKB-KW"/>
</dbReference>
<dbReference type="PROSITE" id="PS52015">
    <property type="entry name" value="TONB_CTD"/>
    <property type="match status" value="1"/>
</dbReference>
<dbReference type="Pfam" id="PF03544">
    <property type="entry name" value="TonB_C"/>
    <property type="match status" value="1"/>
</dbReference>
<evidence type="ECO:0000256" key="10">
    <source>
        <dbReference type="SAM" id="MobiDB-lite"/>
    </source>
</evidence>